<dbReference type="AlphaFoldDB" id="A0AAU8ID72"/>
<evidence type="ECO:0000256" key="1">
    <source>
        <dbReference type="SAM" id="Coils"/>
    </source>
</evidence>
<feature type="coiled-coil region" evidence="1">
    <location>
        <begin position="57"/>
        <end position="84"/>
    </location>
</feature>
<protein>
    <submittedName>
        <fullName evidence="3">DUF6376 family protein</fullName>
    </submittedName>
</protein>
<organism evidence="3">
    <name type="scientific">Sporolactobacillus sp. Y61</name>
    <dbReference type="NCBI Taxonomy" id="3160863"/>
    <lineage>
        <taxon>Bacteria</taxon>
        <taxon>Bacillati</taxon>
        <taxon>Bacillota</taxon>
        <taxon>Bacilli</taxon>
        <taxon>Bacillales</taxon>
        <taxon>Sporolactobacillaceae</taxon>
        <taxon>Sporolactobacillus</taxon>
    </lineage>
</organism>
<evidence type="ECO:0000313" key="3">
    <source>
        <dbReference type="EMBL" id="XCJ15948.1"/>
    </source>
</evidence>
<dbReference type="RefSeq" id="WP_353947663.1">
    <property type="nucleotide sequence ID" value="NZ_CP159510.1"/>
</dbReference>
<dbReference type="EMBL" id="CP159510">
    <property type="protein sequence ID" value="XCJ15948.1"/>
    <property type="molecule type" value="Genomic_DNA"/>
</dbReference>
<keyword evidence="2" id="KW-0732">Signal</keyword>
<dbReference type="PROSITE" id="PS51257">
    <property type="entry name" value="PROKAR_LIPOPROTEIN"/>
    <property type="match status" value="1"/>
</dbReference>
<feature type="chain" id="PRO_5043482098" evidence="2">
    <location>
        <begin position="24"/>
        <end position="150"/>
    </location>
</feature>
<proteinExistence type="predicted"/>
<feature type="signal peptide" evidence="2">
    <location>
        <begin position="1"/>
        <end position="23"/>
    </location>
</feature>
<dbReference type="InterPro" id="IPR045956">
    <property type="entry name" value="DUF6376"/>
</dbReference>
<gene>
    <name evidence="3" type="ORF">ABNN70_09510</name>
</gene>
<accession>A0AAU8ID72</accession>
<evidence type="ECO:0000256" key="2">
    <source>
        <dbReference type="SAM" id="SignalP"/>
    </source>
</evidence>
<dbReference type="Pfam" id="PF19903">
    <property type="entry name" value="DUF6376"/>
    <property type="match status" value="1"/>
</dbReference>
<reference evidence="3" key="1">
    <citation type="submission" date="2024-06" db="EMBL/GenBank/DDBJ databases">
        <authorList>
            <person name="Fan A."/>
            <person name="Zhang F.Y."/>
            <person name="Zhang L."/>
        </authorList>
    </citation>
    <scope>NUCLEOTIDE SEQUENCE</scope>
    <source>
        <strain evidence="3">Y61</strain>
    </source>
</reference>
<name>A0AAU8ID72_9BACL</name>
<sequence length="150" mass="16845">MKKMERLLLTGCMALILTGCSLLEDTNDVLTYVNQSTQYVSKVSSFAQDLPSLSGNAITDRQAQRELEEELQAMEEDILSFSEQKAPKIVSDLHDQMITQNEKLREGINGMQAQLADGRLTPQFLHDSGMMRTIEQITGIYNQIQQFGGE</sequence>
<keyword evidence="1" id="KW-0175">Coiled coil</keyword>